<proteinExistence type="predicted"/>
<evidence type="ECO:0000313" key="1">
    <source>
        <dbReference type="EMBL" id="RNA32330.1"/>
    </source>
</evidence>
<keyword evidence="2" id="KW-1185">Reference proteome</keyword>
<dbReference type="EMBL" id="REGN01001817">
    <property type="protein sequence ID" value="RNA32330.1"/>
    <property type="molecule type" value="Genomic_DNA"/>
</dbReference>
<name>A0A3M7S9V4_BRAPC</name>
<protein>
    <submittedName>
        <fullName evidence="1">Uncharacterized protein</fullName>
    </submittedName>
</protein>
<accession>A0A3M7S9V4</accession>
<evidence type="ECO:0000313" key="2">
    <source>
        <dbReference type="Proteomes" id="UP000276133"/>
    </source>
</evidence>
<dbReference type="Proteomes" id="UP000276133">
    <property type="component" value="Unassembled WGS sequence"/>
</dbReference>
<dbReference type="AlphaFoldDB" id="A0A3M7S9V4"/>
<comment type="caution">
    <text evidence="1">The sequence shown here is derived from an EMBL/GenBank/DDBJ whole genome shotgun (WGS) entry which is preliminary data.</text>
</comment>
<sequence length="81" mass="9457">MNLVEAHSVAFSLKNIHHLDPRIFINNNCVVNVSCESTSSNLNFGADTKISLNYFYIELKFIFLIVSYKLMHFEYQLINRI</sequence>
<organism evidence="1 2">
    <name type="scientific">Brachionus plicatilis</name>
    <name type="common">Marine rotifer</name>
    <name type="synonym">Brachionus muelleri</name>
    <dbReference type="NCBI Taxonomy" id="10195"/>
    <lineage>
        <taxon>Eukaryota</taxon>
        <taxon>Metazoa</taxon>
        <taxon>Spiralia</taxon>
        <taxon>Gnathifera</taxon>
        <taxon>Rotifera</taxon>
        <taxon>Eurotatoria</taxon>
        <taxon>Monogononta</taxon>
        <taxon>Pseudotrocha</taxon>
        <taxon>Ploima</taxon>
        <taxon>Brachionidae</taxon>
        <taxon>Brachionus</taxon>
    </lineage>
</organism>
<gene>
    <name evidence="1" type="ORF">BpHYR1_012262</name>
</gene>
<reference evidence="1 2" key="1">
    <citation type="journal article" date="2018" name="Sci. Rep.">
        <title>Genomic signatures of local adaptation to the degree of environmental predictability in rotifers.</title>
        <authorList>
            <person name="Franch-Gras L."/>
            <person name="Hahn C."/>
            <person name="Garcia-Roger E.M."/>
            <person name="Carmona M.J."/>
            <person name="Serra M."/>
            <person name="Gomez A."/>
        </authorList>
    </citation>
    <scope>NUCLEOTIDE SEQUENCE [LARGE SCALE GENOMIC DNA]</scope>
    <source>
        <strain evidence="1">HYR1</strain>
    </source>
</reference>